<evidence type="ECO:0000313" key="2">
    <source>
        <dbReference type="EMBL" id="MDV0447158.1"/>
    </source>
</evidence>
<dbReference type="RefSeq" id="WP_338099578.1">
    <property type="nucleotide sequence ID" value="NZ_JAWDKD010000018.1"/>
</dbReference>
<sequence length="196" mass="19220">MKKSTMIAGGILAAAVVIGIAAGSTKQTNEDFIGGGGGYGGGGDMSGWIDGIFNAMQPQTTTEEEFIPAAARSSPLIDVRTTLPGAANYLNWGPLYGGQGQHGGIGINGTNNLKSTGLGDGKPIGFTAETGGGGFSNLYSAPTTTGSGGNSGGGTGSSGGVGKAQVVDIRATMNGAFKNMYGGYKKPSGPGVMGMG</sequence>
<keyword evidence="3" id="KW-1185">Reference proteome</keyword>
<dbReference type="EMBL" id="JAWDKD010000018">
    <property type="protein sequence ID" value="MDV0447158.1"/>
    <property type="molecule type" value="Genomic_DNA"/>
</dbReference>
<comment type="caution">
    <text evidence="2">The sequence shown here is derived from an EMBL/GenBank/DDBJ whole genome shotgun (WGS) entry which is preliminary data.</text>
</comment>
<gene>
    <name evidence="2" type="ORF">MsAg5_10350</name>
</gene>
<protein>
    <submittedName>
        <fullName evidence="2">Uncharacterized protein</fullName>
    </submittedName>
</protein>
<reference evidence="2" key="1">
    <citation type="submission" date="2023-06" db="EMBL/GenBank/DDBJ databases">
        <title>Genome sequence of Methanosarcinaceae archaeon Ag5.</title>
        <authorList>
            <person name="Protasov E."/>
            <person name="Platt K."/>
            <person name="Poehlein A."/>
            <person name="Daniel R."/>
            <person name="Brune A."/>
        </authorList>
    </citation>
    <scope>NUCLEOTIDE SEQUENCE</scope>
    <source>
        <strain evidence="2">Ag5</strain>
    </source>
</reference>
<name>A0AAE4SE17_9EURY</name>
<accession>A0AAE4SE17</accession>
<feature type="compositionally biased region" description="Gly residues" evidence="1">
    <location>
        <begin position="146"/>
        <end position="162"/>
    </location>
</feature>
<dbReference type="AlphaFoldDB" id="A0AAE4SE17"/>
<proteinExistence type="predicted"/>
<evidence type="ECO:0000313" key="3">
    <source>
        <dbReference type="Proteomes" id="UP001271789"/>
    </source>
</evidence>
<evidence type="ECO:0000256" key="1">
    <source>
        <dbReference type="SAM" id="MobiDB-lite"/>
    </source>
</evidence>
<feature type="region of interest" description="Disordered" evidence="1">
    <location>
        <begin position="142"/>
        <end position="162"/>
    </location>
</feature>
<dbReference type="Proteomes" id="UP001271789">
    <property type="component" value="Unassembled WGS sequence"/>
</dbReference>
<organism evidence="2 3">
    <name type="scientific">Methanolapillus africanus</name>
    <dbReference type="NCBI Taxonomy" id="3028297"/>
    <lineage>
        <taxon>Archaea</taxon>
        <taxon>Methanobacteriati</taxon>
        <taxon>Methanobacteriota</taxon>
        <taxon>Stenosarchaea group</taxon>
        <taxon>Methanomicrobia</taxon>
        <taxon>Methanosarcinales</taxon>
        <taxon>Methanosarcinaceae</taxon>
        <taxon>Methanolapillus</taxon>
    </lineage>
</organism>